<organism evidence="4">
    <name type="scientific">Caenorhabditis brenneri</name>
    <name type="common">Nematode worm</name>
    <dbReference type="NCBI Taxonomy" id="135651"/>
    <lineage>
        <taxon>Eukaryota</taxon>
        <taxon>Metazoa</taxon>
        <taxon>Ecdysozoa</taxon>
        <taxon>Nematoda</taxon>
        <taxon>Chromadorea</taxon>
        <taxon>Rhabditida</taxon>
        <taxon>Rhabditina</taxon>
        <taxon>Rhabditomorpha</taxon>
        <taxon>Rhabditoidea</taxon>
        <taxon>Rhabditidae</taxon>
        <taxon>Peloderinae</taxon>
        <taxon>Caenorhabditis</taxon>
    </lineage>
</organism>
<feature type="domain" description="Tyrosine-protein phosphatase" evidence="2">
    <location>
        <begin position="88"/>
        <end position="127"/>
    </location>
</feature>
<dbReference type="SUPFAM" id="SSF52799">
    <property type="entry name" value="(Phosphotyrosine protein) phosphatases II"/>
    <property type="match status" value="1"/>
</dbReference>
<dbReference type="Gene3D" id="3.90.190.10">
    <property type="entry name" value="Protein tyrosine phosphatase superfamily"/>
    <property type="match status" value="1"/>
</dbReference>
<keyword evidence="4" id="KW-1185">Reference proteome</keyword>
<evidence type="ECO:0000259" key="2">
    <source>
        <dbReference type="Pfam" id="PF00102"/>
    </source>
</evidence>
<dbReference type="GO" id="GO:0004725">
    <property type="term" value="F:protein tyrosine phosphatase activity"/>
    <property type="evidence" value="ECO:0007669"/>
    <property type="project" value="InterPro"/>
</dbReference>
<protein>
    <recommendedName>
        <fullName evidence="2">Tyrosine-protein phosphatase domain-containing protein</fullName>
    </recommendedName>
</protein>
<dbReference type="eggNOG" id="KOG0789">
    <property type="taxonomic scope" value="Eukaryota"/>
</dbReference>
<dbReference type="AlphaFoldDB" id="G0N5J9"/>
<dbReference type="HOGENOM" id="CLU_1918916_0_0_1"/>
<gene>
    <name evidence="3" type="ORF">CAEBREN_02468</name>
</gene>
<evidence type="ECO:0000313" key="3">
    <source>
        <dbReference type="EMBL" id="EGT53256.1"/>
    </source>
</evidence>
<dbReference type="EMBL" id="GL379840">
    <property type="protein sequence ID" value="EGT53256.1"/>
    <property type="molecule type" value="Genomic_DNA"/>
</dbReference>
<feature type="region of interest" description="Disordered" evidence="1">
    <location>
        <begin position="15"/>
        <end position="52"/>
    </location>
</feature>
<dbReference type="OrthoDB" id="5843582at2759"/>
<evidence type="ECO:0000256" key="1">
    <source>
        <dbReference type="SAM" id="MobiDB-lite"/>
    </source>
</evidence>
<reference evidence="4" key="1">
    <citation type="submission" date="2011-07" db="EMBL/GenBank/DDBJ databases">
        <authorList>
            <consortium name="Caenorhabditis brenneri Sequencing and Analysis Consortium"/>
            <person name="Wilson R.K."/>
        </authorList>
    </citation>
    <scope>NUCLEOTIDE SEQUENCE [LARGE SCALE GENOMIC DNA]</scope>
    <source>
        <strain evidence="4">PB2801</strain>
    </source>
</reference>
<accession>G0N5J9</accession>
<dbReference type="STRING" id="135651.G0N5J9"/>
<sequence length="132" mass="14511">MKKFSGSWLEDEYDQTIRQIAGTESQVSSGKSGTSGGSEAQGPEDENKADITPMEAFNAVTMEGDALLGDMHGAAMAFPNTFDKCLNNMELNRIPHLYCYDHSRVELTPKNGTGDYYHASWVDGYNKKCLSS</sequence>
<dbReference type="Proteomes" id="UP000008068">
    <property type="component" value="Unassembled WGS sequence"/>
</dbReference>
<name>G0N5J9_CAEBE</name>
<dbReference type="InParanoid" id="G0N5J9"/>
<evidence type="ECO:0000313" key="4">
    <source>
        <dbReference type="Proteomes" id="UP000008068"/>
    </source>
</evidence>
<proteinExistence type="predicted"/>
<dbReference type="InterPro" id="IPR029021">
    <property type="entry name" value="Prot-tyrosine_phosphatase-like"/>
</dbReference>
<dbReference type="Pfam" id="PF00102">
    <property type="entry name" value="Y_phosphatase"/>
    <property type="match status" value="1"/>
</dbReference>
<dbReference type="InterPro" id="IPR000242">
    <property type="entry name" value="PTP_cat"/>
</dbReference>